<dbReference type="Pfam" id="PF12669">
    <property type="entry name" value="FeoB_associated"/>
    <property type="match status" value="1"/>
</dbReference>
<evidence type="ECO:0000256" key="1">
    <source>
        <dbReference type="SAM" id="Phobius"/>
    </source>
</evidence>
<comment type="caution">
    <text evidence="2">The sequence shown here is derived from an EMBL/GenBank/DDBJ whole genome shotgun (WGS) entry which is preliminary data.</text>
</comment>
<keyword evidence="1" id="KW-0812">Transmembrane</keyword>
<dbReference type="AlphaFoldDB" id="A0A9E2NRK7"/>
<reference evidence="2" key="2">
    <citation type="submission" date="2021-04" db="EMBL/GenBank/DDBJ databases">
        <authorList>
            <person name="Gilroy R."/>
        </authorList>
    </citation>
    <scope>NUCLEOTIDE SEQUENCE</scope>
    <source>
        <strain evidence="2">687</strain>
    </source>
</reference>
<accession>A0A9E2NRK7</accession>
<feature type="transmembrane region" description="Helical" evidence="1">
    <location>
        <begin position="6"/>
        <end position="22"/>
    </location>
</feature>
<dbReference type="Proteomes" id="UP000824150">
    <property type="component" value="Unassembled WGS sequence"/>
</dbReference>
<reference evidence="2" key="1">
    <citation type="journal article" date="2021" name="PeerJ">
        <title>Extensive microbial diversity within the chicken gut microbiome revealed by metagenomics and culture.</title>
        <authorList>
            <person name="Gilroy R."/>
            <person name="Ravi A."/>
            <person name="Getino M."/>
            <person name="Pursley I."/>
            <person name="Horton D.L."/>
            <person name="Alikhan N.F."/>
            <person name="Baker D."/>
            <person name="Gharbi K."/>
            <person name="Hall N."/>
            <person name="Watson M."/>
            <person name="Adriaenssens E.M."/>
            <person name="Foster-Nyarko E."/>
            <person name="Jarju S."/>
            <person name="Secka A."/>
            <person name="Antonio M."/>
            <person name="Oren A."/>
            <person name="Chaudhuri R.R."/>
            <person name="La Ragione R."/>
            <person name="Hildebrand F."/>
            <person name="Pallen M.J."/>
        </authorList>
    </citation>
    <scope>NUCLEOTIDE SEQUENCE</scope>
    <source>
        <strain evidence="2">687</strain>
    </source>
</reference>
<keyword evidence="1" id="KW-0472">Membrane</keyword>
<sequence length="54" mass="5724">MLDWILGTLLVIAVGAALYAILRNKGGGCSGACGKDCRQCAASMGRKRTPRSRR</sequence>
<gene>
    <name evidence="2" type="ORF">IAA31_00520</name>
</gene>
<protein>
    <submittedName>
        <fullName evidence="2">FeoB-associated Cys-rich membrane protein</fullName>
    </submittedName>
</protein>
<organism evidence="2 3">
    <name type="scientific">Candidatus Anaerobiospirillum merdipullorum</name>
    <dbReference type="NCBI Taxonomy" id="2838450"/>
    <lineage>
        <taxon>Bacteria</taxon>
        <taxon>Pseudomonadati</taxon>
        <taxon>Pseudomonadota</taxon>
        <taxon>Gammaproteobacteria</taxon>
        <taxon>Aeromonadales</taxon>
        <taxon>Succinivibrionaceae</taxon>
        <taxon>Anaerobiospirillum</taxon>
    </lineage>
</organism>
<evidence type="ECO:0000313" key="2">
    <source>
        <dbReference type="EMBL" id="MBU3825965.1"/>
    </source>
</evidence>
<proteinExistence type="predicted"/>
<evidence type="ECO:0000313" key="3">
    <source>
        <dbReference type="Proteomes" id="UP000824150"/>
    </source>
</evidence>
<dbReference type="EMBL" id="JAHLFG010000006">
    <property type="protein sequence ID" value="MBU3825965.1"/>
    <property type="molecule type" value="Genomic_DNA"/>
</dbReference>
<name>A0A9E2NRK7_9GAMM</name>
<keyword evidence="1" id="KW-1133">Transmembrane helix</keyword>